<organism evidence="2 3">
    <name type="scientific">Penicillium subrubescens</name>
    <dbReference type="NCBI Taxonomy" id="1316194"/>
    <lineage>
        <taxon>Eukaryota</taxon>
        <taxon>Fungi</taxon>
        <taxon>Dikarya</taxon>
        <taxon>Ascomycota</taxon>
        <taxon>Pezizomycotina</taxon>
        <taxon>Eurotiomycetes</taxon>
        <taxon>Eurotiomycetidae</taxon>
        <taxon>Eurotiales</taxon>
        <taxon>Aspergillaceae</taxon>
        <taxon>Penicillium</taxon>
    </lineage>
</organism>
<sequence>MKLSSTIHLLCLTGFTLSQPTVLKKTDEIPYGSFPSPASSSVNLSPTATPTPSASLDARLGRAIIVNQCNLPVYIWSVGTVVRDPATLLPGNRYGETFRQDHKAGGIAIKISTEENGLYQSAPLTVFAYNINDQNVWYDLSDVFGDPFKGYPVVLSPAEPAIDWANGIPPSGSQVRVRDVSEDLVLTLC</sequence>
<evidence type="ECO:0000313" key="3">
    <source>
        <dbReference type="Proteomes" id="UP000186955"/>
    </source>
</evidence>
<feature type="chain" id="PRO_5013180227" description="Bys1 family protein" evidence="1">
    <location>
        <begin position="19"/>
        <end position="189"/>
    </location>
</feature>
<evidence type="ECO:0000313" key="2">
    <source>
        <dbReference type="EMBL" id="OKP02361.1"/>
    </source>
</evidence>
<reference evidence="2 3" key="1">
    <citation type="submission" date="2016-10" db="EMBL/GenBank/DDBJ databases">
        <title>Genome sequence of the ascomycete fungus Penicillium subrubescens.</title>
        <authorList>
            <person name="De Vries R.P."/>
            <person name="Peng M."/>
            <person name="Dilokpimol A."/>
            <person name="Hilden K."/>
            <person name="Makela M.R."/>
            <person name="Grigoriev I."/>
            <person name="Riley R."/>
            <person name="Granchi Z."/>
        </authorList>
    </citation>
    <scope>NUCLEOTIDE SEQUENCE [LARGE SCALE GENOMIC DNA]</scope>
    <source>
        <strain evidence="2 3">CBS 132785</strain>
    </source>
</reference>
<name>A0A1Q5TQ81_9EURO</name>
<dbReference type="STRING" id="1316194.A0A1Q5TQ81"/>
<dbReference type="InterPro" id="IPR006771">
    <property type="entry name" value="CetA-like"/>
</dbReference>
<protein>
    <recommendedName>
        <fullName evidence="4">Bys1 family protein</fullName>
    </recommendedName>
</protein>
<dbReference type="AlphaFoldDB" id="A0A1Q5TQ81"/>
<accession>A0A1Q5TQ81</accession>
<keyword evidence="3" id="KW-1185">Reference proteome</keyword>
<gene>
    <name evidence="2" type="ORF">PENSUB_7125</name>
</gene>
<keyword evidence="1" id="KW-0732">Signal</keyword>
<dbReference type="Pfam" id="PF04681">
    <property type="entry name" value="Bys1"/>
    <property type="match status" value="1"/>
</dbReference>
<dbReference type="PANTHER" id="PTHR36195:SF5">
    <property type="entry name" value="BYS1 FAMILY PROTEIN (AFU_ORTHOLOGUE AFUA_2G04533)"/>
    <property type="match status" value="1"/>
</dbReference>
<comment type="caution">
    <text evidence="2">The sequence shown here is derived from an EMBL/GenBank/DDBJ whole genome shotgun (WGS) entry which is preliminary data.</text>
</comment>
<proteinExistence type="predicted"/>
<dbReference type="EMBL" id="MNBE01000626">
    <property type="protein sequence ID" value="OKP02361.1"/>
    <property type="molecule type" value="Genomic_DNA"/>
</dbReference>
<evidence type="ECO:0000256" key="1">
    <source>
        <dbReference type="SAM" id="SignalP"/>
    </source>
</evidence>
<dbReference type="OrthoDB" id="3682664at2759"/>
<evidence type="ECO:0008006" key="4">
    <source>
        <dbReference type="Google" id="ProtNLM"/>
    </source>
</evidence>
<dbReference type="PANTHER" id="PTHR36195">
    <property type="entry name" value="DOMAIN PROTEIN, PUTATIVE (AFU_ORTHOLOGUE AFUA_5G01990)-RELATED-RELATED"/>
    <property type="match status" value="1"/>
</dbReference>
<feature type="signal peptide" evidence="1">
    <location>
        <begin position="1"/>
        <end position="18"/>
    </location>
</feature>
<dbReference type="Proteomes" id="UP000186955">
    <property type="component" value="Unassembled WGS sequence"/>
</dbReference>